<gene>
    <name evidence="2" type="ORF">UY81_C0009G0011</name>
</gene>
<keyword evidence="1" id="KW-0812">Transmembrane</keyword>
<feature type="transmembrane region" description="Helical" evidence="1">
    <location>
        <begin position="73"/>
        <end position="91"/>
    </location>
</feature>
<dbReference type="Proteomes" id="UP000034290">
    <property type="component" value="Unassembled WGS sequence"/>
</dbReference>
<proteinExistence type="predicted"/>
<feature type="transmembrane region" description="Helical" evidence="1">
    <location>
        <begin position="364"/>
        <end position="382"/>
    </location>
</feature>
<feature type="transmembrane region" description="Helical" evidence="1">
    <location>
        <begin position="265"/>
        <end position="286"/>
    </location>
</feature>
<dbReference type="AlphaFoldDB" id="A0A0G1Y115"/>
<evidence type="ECO:0000256" key="1">
    <source>
        <dbReference type="SAM" id="Phobius"/>
    </source>
</evidence>
<dbReference type="PANTHER" id="PTHR37422">
    <property type="entry name" value="TEICHURONIC ACID BIOSYNTHESIS PROTEIN TUAE"/>
    <property type="match status" value="1"/>
</dbReference>
<evidence type="ECO:0000313" key="2">
    <source>
        <dbReference type="EMBL" id="KKW36926.1"/>
    </source>
</evidence>
<dbReference type="EMBL" id="LCRM01000009">
    <property type="protein sequence ID" value="KKW36926.1"/>
    <property type="molecule type" value="Genomic_DNA"/>
</dbReference>
<keyword evidence="1" id="KW-0472">Membrane</keyword>
<feature type="transmembrane region" description="Helical" evidence="1">
    <location>
        <begin position="189"/>
        <end position="206"/>
    </location>
</feature>
<feature type="transmembrane region" description="Helical" evidence="1">
    <location>
        <begin position="236"/>
        <end position="253"/>
    </location>
</feature>
<evidence type="ECO:0000313" key="3">
    <source>
        <dbReference type="Proteomes" id="UP000034290"/>
    </source>
</evidence>
<dbReference type="PATRIC" id="fig|1618650.3.peg.132"/>
<protein>
    <submittedName>
        <fullName evidence="2">O-antigen polymerase</fullName>
    </submittedName>
</protein>
<feature type="transmembrane region" description="Helical" evidence="1">
    <location>
        <begin position="12"/>
        <end position="31"/>
    </location>
</feature>
<feature type="transmembrane region" description="Helical" evidence="1">
    <location>
        <begin position="125"/>
        <end position="145"/>
    </location>
</feature>
<comment type="caution">
    <text evidence="2">The sequence shown here is derived from an EMBL/GenBank/DDBJ whole genome shotgun (WGS) entry which is preliminary data.</text>
</comment>
<feature type="transmembrane region" description="Helical" evidence="1">
    <location>
        <begin position="306"/>
        <end position="328"/>
    </location>
</feature>
<accession>A0A0G1Y115</accession>
<dbReference type="InterPro" id="IPR051533">
    <property type="entry name" value="WaaL-like"/>
</dbReference>
<organism evidence="2 3">
    <name type="scientific">Candidatus Giovannonibacteria bacterium GW2011_GWA2_53_7</name>
    <dbReference type="NCBI Taxonomy" id="1618650"/>
    <lineage>
        <taxon>Bacteria</taxon>
        <taxon>Candidatus Giovannoniibacteriota</taxon>
    </lineage>
</organism>
<dbReference type="PANTHER" id="PTHR37422:SF13">
    <property type="entry name" value="LIPOPOLYSACCHARIDE BIOSYNTHESIS PROTEIN PA4999-RELATED"/>
    <property type="match status" value="1"/>
</dbReference>
<name>A0A0G1Y115_9BACT</name>
<sequence length="390" mass="43099">MVSLPSTLERIRTRLILLALFLMPWQTRWIFGTDTLSGGISEFGVLSFFVVEGLIVLAFVLQPFIEHHRDFDGAVTLGWVMMLAMLASVFSASNPHLAMMAWLHVLGAYVLFLNLLNRHVKPKEALFAFTLGLVAPALLGVFQAVTGSSPASTLLGLASHDAMTAGASVIETFSMRWLRAYGSFQHPNVFGGYLAVGLFAVFLFLRWDVSKKARMGAYAVGALLTATLVLTYSRSAWIAFVLSSVLAGWLLFLHHRVELRRVIPLGLIILFVMGFTATLFSNPYVVALEETHPGREVYAYQPVHNLYLLMLSELGVIGTLFVLLWMVLIDRYIFANLPRVGAVGALAIGSALFIIGFFDHYLWSLWPGLALVAFVLAMTLRLSEPGVEKE</sequence>
<reference evidence="2 3" key="1">
    <citation type="journal article" date="2015" name="Nature">
        <title>rRNA introns, odd ribosomes, and small enigmatic genomes across a large radiation of phyla.</title>
        <authorList>
            <person name="Brown C.T."/>
            <person name="Hug L.A."/>
            <person name="Thomas B.C."/>
            <person name="Sharon I."/>
            <person name="Castelle C.J."/>
            <person name="Singh A."/>
            <person name="Wilkins M.J."/>
            <person name="Williams K.H."/>
            <person name="Banfield J.F."/>
        </authorList>
    </citation>
    <scope>NUCLEOTIDE SEQUENCE [LARGE SCALE GENOMIC DNA]</scope>
</reference>
<feature type="transmembrane region" description="Helical" evidence="1">
    <location>
        <begin position="97"/>
        <end position="116"/>
    </location>
</feature>
<feature type="transmembrane region" description="Helical" evidence="1">
    <location>
        <begin position="43"/>
        <end position="61"/>
    </location>
</feature>
<feature type="transmembrane region" description="Helical" evidence="1">
    <location>
        <begin position="340"/>
        <end position="358"/>
    </location>
</feature>
<keyword evidence="1" id="KW-1133">Transmembrane helix</keyword>
<feature type="transmembrane region" description="Helical" evidence="1">
    <location>
        <begin position="213"/>
        <end position="230"/>
    </location>
</feature>